<dbReference type="Proteomes" id="UP000326711">
    <property type="component" value="Chromosome"/>
</dbReference>
<keyword evidence="2" id="KW-1185">Reference proteome</keyword>
<evidence type="ECO:0000313" key="1">
    <source>
        <dbReference type="EMBL" id="QFQ03251.1"/>
    </source>
</evidence>
<organism evidence="1 2">
    <name type="scientific">Corynebacterium urogenitale</name>
    <dbReference type="NCBI Taxonomy" id="2487892"/>
    <lineage>
        <taxon>Bacteria</taxon>
        <taxon>Bacillati</taxon>
        <taxon>Actinomycetota</taxon>
        <taxon>Actinomycetes</taxon>
        <taxon>Mycobacteriales</taxon>
        <taxon>Corynebacteriaceae</taxon>
        <taxon>Corynebacterium</taxon>
    </lineage>
</organism>
<dbReference type="EMBL" id="CP045032">
    <property type="protein sequence ID" value="QFQ03251.1"/>
    <property type="molecule type" value="Genomic_DNA"/>
</dbReference>
<accession>A0A5J6ZAF1</accession>
<reference evidence="2" key="1">
    <citation type="submission" date="2019-10" db="EMBL/GenBank/DDBJ databases">
        <title>Complete genome sequence of Corynebacterium urogenitalis DSM 108747, isolated from the genital tract of a cow.</title>
        <authorList>
            <person name="Ruckert C."/>
            <person name="Ballas P."/>
            <person name="Wagener K."/>
            <person name="Drillich M."/>
            <person name="Kaempfer P."/>
            <person name="Busse H.-J."/>
            <person name="Ehling-Schulz M."/>
        </authorList>
    </citation>
    <scope>NUCLEOTIDE SEQUENCE [LARGE SCALE GENOMIC DNA]</scope>
    <source>
        <strain evidence="2">LMM 1652</strain>
    </source>
</reference>
<dbReference type="KEGG" id="cuo:CUROG_09535"/>
<protein>
    <submittedName>
        <fullName evidence="1">Uncharacterized protein</fullName>
    </submittedName>
</protein>
<dbReference type="AlphaFoldDB" id="A0A5J6ZAF1"/>
<gene>
    <name evidence="1" type="ORF">CUROG_09535</name>
</gene>
<evidence type="ECO:0000313" key="2">
    <source>
        <dbReference type="Proteomes" id="UP000326711"/>
    </source>
</evidence>
<name>A0A5J6ZAF1_9CORY</name>
<sequence length="40" mass="4376">MLLERLAALLGIAVAMIAQWGPLVREPAQTSNRAKLTLCR</sequence>
<proteinExistence type="predicted"/>